<dbReference type="PROSITE" id="PS51747">
    <property type="entry name" value="CYT_DCMP_DEAMINASES_2"/>
    <property type="match status" value="1"/>
</dbReference>
<dbReference type="Gene3D" id="3.40.140.10">
    <property type="entry name" value="Cytidine Deaminase, domain 2"/>
    <property type="match status" value="1"/>
</dbReference>
<dbReference type="InterPro" id="IPR006145">
    <property type="entry name" value="PsdUridine_synth_RsuA/RluA"/>
</dbReference>
<feature type="active site" evidence="5">
    <location>
        <position position="239"/>
    </location>
</feature>
<evidence type="ECO:0000313" key="9">
    <source>
        <dbReference type="EMBL" id="EDK45590.1"/>
    </source>
</evidence>
<dbReference type="GO" id="GO:0160151">
    <property type="term" value="F:tRNA pseudouridine(32) synthase activity"/>
    <property type="evidence" value="ECO:0007669"/>
    <property type="project" value="UniProtKB-EC"/>
</dbReference>
<gene>
    <name evidence="9" type="ORF">LELG_03769</name>
</gene>
<evidence type="ECO:0000256" key="2">
    <source>
        <dbReference type="ARBA" id="ARBA00023235"/>
    </source>
</evidence>
<proteinExistence type="inferred from homology"/>
<dbReference type="HOGENOM" id="CLU_016902_12_4_1"/>
<evidence type="ECO:0000256" key="6">
    <source>
        <dbReference type="PROSITE-ProRule" id="PRU00182"/>
    </source>
</evidence>
<dbReference type="GO" id="GO:0000455">
    <property type="term" value="P:enzyme-directed rRNA pseudouridine synthesis"/>
    <property type="evidence" value="ECO:0007669"/>
    <property type="project" value="TreeGrafter"/>
</dbReference>
<dbReference type="InterPro" id="IPR020103">
    <property type="entry name" value="PsdUridine_synth_cat_dom_sf"/>
</dbReference>
<dbReference type="InterPro" id="IPR016193">
    <property type="entry name" value="Cytidine_deaminase-like"/>
</dbReference>
<keyword evidence="10" id="KW-1185">Reference proteome</keyword>
<evidence type="ECO:0000256" key="4">
    <source>
        <dbReference type="ARBA" id="ARBA00038944"/>
    </source>
</evidence>
<dbReference type="InterPro" id="IPR050188">
    <property type="entry name" value="RluA_PseudoU_synthase"/>
</dbReference>
<sequence length="622" mass="70506">MNILNHFKTLLQTLRVMSNSNLPNSTGGIKRVASPLEKPSKRELHLLAPVRDANGFKLRQQDIDKSKLTAYDQMGGSLSNDSTLVEGKTIEEEEAEGAKYIIDGRLRKVLPYYFTYLTYCKLRWRDRNLLDVFLSEFRDRTPEAYKKAIESGMVCINSKPADLSTIVRNGDLISHRGFRREGHVSSKEIKIVYQDDDLLVIDKPSGIPAHPSGRYRYNSVTKILQHEMGIVLHPCNRLDRLTSGLMFLGKTAKGSTKLMTQIKDRNVSKEYIARVKGKFPKESITVDQPLLTLNPRLTLNVVDFVKGKEASTEFKRISYDPKTNTSVIKCHPLTGRTHQIRVHLQYIGYPIANDPIYSNGYVWGNNLGKNGEADLEQVQKRLDEMGKTRAASSWIHPQEDGEKLLDEICPHTGLQMYTEPGINDLELWLHAYLYEAKDGSWSYKTSYPEWAIDYNRKYMEMALDEARKCGETQTQFNVGCVLVLDGEVISTGHSRELEGNTHAEQCALEKYFAKNGGIRDVPLGTELYTTMEPCSLRLSGNLPCVDRILALPNITACFVGVMEPDVFVKNNLSYKKLKDAGIEYIHIPGYEEQALEIAKKGHEKKVEDGKTNEKENLDETDQ</sequence>
<dbReference type="PANTHER" id="PTHR21600:SF40">
    <property type="entry name" value="PSEUDOURIDYLATE SYNTHASE RPUSD2"/>
    <property type="match status" value="1"/>
</dbReference>
<evidence type="ECO:0000256" key="5">
    <source>
        <dbReference type="PIRSR" id="PIRSR606225-1"/>
    </source>
</evidence>
<dbReference type="GeneID" id="5232061"/>
<dbReference type="eggNOG" id="KOG1018">
    <property type="taxonomic scope" value="Eukaryota"/>
</dbReference>
<dbReference type="NCBIfam" id="TIGR00005">
    <property type="entry name" value="rluA_subfam"/>
    <property type="match status" value="1"/>
</dbReference>
<dbReference type="OrthoDB" id="424794at2759"/>
<keyword evidence="2" id="KW-0413">Isomerase</keyword>
<evidence type="ECO:0000256" key="1">
    <source>
        <dbReference type="ARBA" id="ARBA00010876"/>
    </source>
</evidence>
<dbReference type="SUPFAM" id="SSF53927">
    <property type="entry name" value="Cytidine deaminase-like"/>
    <property type="match status" value="1"/>
</dbReference>
<organism evidence="9 10">
    <name type="scientific">Lodderomyces elongisporus (strain ATCC 11503 / CBS 2605 / JCM 1781 / NBRC 1676 / NRRL YB-4239)</name>
    <name type="common">Yeast</name>
    <name type="synonym">Saccharomyces elongisporus</name>
    <dbReference type="NCBI Taxonomy" id="379508"/>
    <lineage>
        <taxon>Eukaryota</taxon>
        <taxon>Fungi</taxon>
        <taxon>Dikarya</taxon>
        <taxon>Ascomycota</taxon>
        <taxon>Saccharomycotina</taxon>
        <taxon>Pichiomycetes</taxon>
        <taxon>Debaryomycetaceae</taxon>
        <taxon>Candida/Lodderomyces clade</taxon>
        <taxon>Lodderomyces</taxon>
    </lineage>
</organism>
<dbReference type="eggNOG" id="KOG1919">
    <property type="taxonomic scope" value="Eukaryota"/>
</dbReference>
<dbReference type="InParanoid" id="A5E2D2"/>
<reference evidence="9 10" key="1">
    <citation type="journal article" date="2009" name="Nature">
        <title>Evolution of pathogenicity and sexual reproduction in eight Candida genomes.</title>
        <authorList>
            <person name="Butler G."/>
            <person name="Rasmussen M.D."/>
            <person name="Lin M.F."/>
            <person name="Santos M.A."/>
            <person name="Sakthikumar S."/>
            <person name="Munro C.A."/>
            <person name="Rheinbay E."/>
            <person name="Grabherr M."/>
            <person name="Forche A."/>
            <person name="Reedy J.L."/>
            <person name="Agrafioti I."/>
            <person name="Arnaud M.B."/>
            <person name="Bates S."/>
            <person name="Brown A.J."/>
            <person name="Brunke S."/>
            <person name="Costanzo M.C."/>
            <person name="Fitzpatrick D.A."/>
            <person name="de Groot P.W."/>
            <person name="Harris D."/>
            <person name="Hoyer L.L."/>
            <person name="Hube B."/>
            <person name="Klis F.M."/>
            <person name="Kodira C."/>
            <person name="Lennard N."/>
            <person name="Logue M.E."/>
            <person name="Martin R."/>
            <person name="Neiman A.M."/>
            <person name="Nikolaou E."/>
            <person name="Quail M.A."/>
            <person name="Quinn J."/>
            <person name="Santos M.C."/>
            <person name="Schmitzberger F.F."/>
            <person name="Sherlock G."/>
            <person name="Shah P."/>
            <person name="Silverstein K.A."/>
            <person name="Skrzypek M.S."/>
            <person name="Soll D."/>
            <person name="Staggs R."/>
            <person name="Stansfield I."/>
            <person name="Stumpf M.P."/>
            <person name="Sudbery P.E."/>
            <person name="Srikantha T."/>
            <person name="Zeng Q."/>
            <person name="Berman J."/>
            <person name="Berriman M."/>
            <person name="Heitman J."/>
            <person name="Gow N.A."/>
            <person name="Lorenz M.C."/>
            <person name="Birren B.W."/>
            <person name="Kellis M."/>
            <person name="Cuomo C.A."/>
        </authorList>
    </citation>
    <scope>NUCLEOTIDE SEQUENCE [LARGE SCALE GENOMIC DNA]</scope>
    <source>
        <strain evidence="10">ATCC 11503 / BCRC 21390 / CBS 2605 / JCM 1781 / NBRC 1676 / NRRL YB-4239</strain>
    </source>
</reference>
<dbReference type="InterPro" id="IPR006225">
    <property type="entry name" value="PsdUridine_synth_RluC/D"/>
</dbReference>
<protein>
    <recommendedName>
        <fullName evidence="4">tRNA pseudouridine(32) synthase</fullName>
        <ecNumber evidence="4">5.4.99.28</ecNumber>
    </recommendedName>
</protein>
<feature type="region of interest" description="Disordered" evidence="7">
    <location>
        <begin position="600"/>
        <end position="622"/>
    </location>
</feature>
<comment type="catalytic activity">
    <reaction evidence="3">
        <text>uridine(32) in tRNA = pseudouridine(32) in tRNA</text>
        <dbReference type="Rhea" id="RHEA:42544"/>
        <dbReference type="Rhea" id="RHEA-COMP:10107"/>
        <dbReference type="Rhea" id="RHEA-COMP:10108"/>
        <dbReference type="ChEBI" id="CHEBI:65314"/>
        <dbReference type="ChEBI" id="CHEBI:65315"/>
        <dbReference type="EC" id="5.4.99.28"/>
    </reaction>
</comment>
<dbReference type="KEGG" id="lel:PVL30_004594"/>
<dbReference type="PROSITE" id="PS50889">
    <property type="entry name" value="S4"/>
    <property type="match status" value="1"/>
</dbReference>
<dbReference type="PANTHER" id="PTHR21600">
    <property type="entry name" value="MITOCHONDRIAL RNA PSEUDOURIDINE SYNTHASE"/>
    <property type="match status" value="1"/>
</dbReference>
<evidence type="ECO:0000259" key="8">
    <source>
        <dbReference type="PROSITE" id="PS51747"/>
    </source>
</evidence>
<dbReference type="GO" id="GO:0003723">
    <property type="term" value="F:RNA binding"/>
    <property type="evidence" value="ECO:0007669"/>
    <property type="project" value="UniProtKB-KW"/>
</dbReference>
<feature type="domain" description="CMP/dCMP-type deaminase" evidence="8">
    <location>
        <begin position="453"/>
        <end position="584"/>
    </location>
</feature>
<dbReference type="SUPFAM" id="SSF55120">
    <property type="entry name" value="Pseudouridine synthase"/>
    <property type="match status" value="1"/>
</dbReference>
<dbReference type="InterPro" id="IPR006224">
    <property type="entry name" value="PsdUridine_synth_RluA-like_CS"/>
</dbReference>
<keyword evidence="6" id="KW-0694">RNA-binding</keyword>
<dbReference type="InterPro" id="IPR002942">
    <property type="entry name" value="S4_RNA-bd"/>
</dbReference>
<dbReference type="FunFam" id="3.30.2350.10:FF:000017">
    <property type="entry name" value="Pseudouridine synthase"/>
    <property type="match status" value="1"/>
</dbReference>
<dbReference type="Pfam" id="PF18785">
    <property type="entry name" value="Inv-AAD"/>
    <property type="match status" value="1"/>
</dbReference>
<dbReference type="STRING" id="379508.A5E2D2"/>
<comment type="similarity">
    <text evidence="1">Belongs to the pseudouridine synthase RluA family.</text>
</comment>
<dbReference type="PROSITE" id="PS01129">
    <property type="entry name" value="PSI_RLU"/>
    <property type="match status" value="1"/>
</dbReference>
<dbReference type="FunFam" id="3.40.140.10:FF:000061">
    <property type="entry name" value="DRAP deaminase"/>
    <property type="match status" value="1"/>
</dbReference>
<dbReference type="InterPro" id="IPR002125">
    <property type="entry name" value="CMP_dCMP_dom"/>
</dbReference>
<dbReference type="VEuPathDB" id="FungiDB:LELG_03769"/>
<dbReference type="Gene3D" id="3.30.2350.10">
    <property type="entry name" value="Pseudouridine synthase"/>
    <property type="match status" value="1"/>
</dbReference>
<dbReference type="CDD" id="cd02557">
    <property type="entry name" value="PseudoU_synth_ScRIB2"/>
    <property type="match status" value="1"/>
</dbReference>
<dbReference type="GO" id="GO:0031119">
    <property type="term" value="P:tRNA pseudouridine synthesis"/>
    <property type="evidence" value="ECO:0007669"/>
    <property type="project" value="UniProtKB-ARBA"/>
</dbReference>
<evidence type="ECO:0000256" key="7">
    <source>
        <dbReference type="SAM" id="MobiDB-lite"/>
    </source>
</evidence>
<dbReference type="FunCoup" id="A5E2D2">
    <property type="interactions" value="496"/>
</dbReference>
<accession>A5E2D2</accession>
<dbReference type="AlphaFoldDB" id="A5E2D2"/>
<dbReference type="OMA" id="PKGADEM"/>
<dbReference type="EC" id="5.4.99.28" evidence="4"/>
<name>A5E2D2_LODEL</name>
<dbReference type="Proteomes" id="UP000001996">
    <property type="component" value="Unassembled WGS sequence"/>
</dbReference>
<dbReference type="SUPFAM" id="SSF55174">
    <property type="entry name" value="Alpha-L RNA-binding motif"/>
    <property type="match status" value="1"/>
</dbReference>
<dbReference type="GO" id="GO:0016814">
    <property type="term" value="F:hydrolase activity, acting on carbon-nitrogen (but not peptide) bonds, in cyclic amidines"/>
    <property type="evidence" value="ECO:0007669"/>
    <property type="project" value="UniProtKB-ARBA"/>
</dbReference>
<dbReference type="GO" id="GO:0019239">
    <property type="term" value="F:deaminase activity"/>
    <property type="evidence" value="ECO:0007669"/>
    <property type="project" value="UniProtKB-ARBA"/>
</dbReference>
<dbReference type="EMBL" id="CH981528">
    <property type="protein sequence ID" value="EDK45590.1"/>
    <property type="molecule type" value="Genomic_DNA"/>
</dbReference>
<dbReference type="SMART" id="SM00363">
    <property type="entry name" value="S4"/>
    <property type="match status" value="1"/>
</dbReference>
<dbReference type="Pfam" id="PF00849">
    <property type="entry name" value="PseudoU_synth_2"/>
    <property type="match status" value="1"/>
</dbReference>
<evidence type="ECO:0000313" key="10">
    <source>
        <dbReference type="Proteomes" id="UP000001996"/>
    </source>
</evidence>
<evidence type="ECO:0000256" key="3">
    <source>
        <dbReference type="ARBA" id="ARBA00036184"/>
    </source>
</evidence>